<dbReference type="InterPro" id="IPR007337">
    <property type="entry name" value="RelB/DinJ"/>
</dbReference>
<evidence type="ECO:0000313" key="3">
    <source>
        <dbReference type="EMBL" id="MSS58208.1"/>
    </source>
</evidence>
<dbReference type="AlphaFoldDB" id="A0A7X2NSB5"/>
<reference evidence="3 4" key="1">
    <citation type="submission" date="2019-08" db="EMBL/GenBank/DDBJ databases">
        <title>In-depth cultivation of the pig gut microbiome towards novel bacterial diversity and tailored functional studies.</title>
        <authorList>
            <person name="Wylensek D."/>
            <person name="Hitch T.C.A."/>
            <person name="Clavel T."/>
        </authorList>
    </citation>
    <scope>NUCLEOTIDE SEQUENCE [LARGE SCALE GENOMIC DNA]</scope>
    <source>
        <strain evidence="3 4">Oil+RF-744-GAM-WT-6</strain>
    </source>
</reference>
<evidence type="ECO:0000256" key="2">
    <source>
        <dbReference type="ARBA" id="ARBA00022649"/>
    </source>
</evidence>
<dbReference type="Pfam" id="PF04221">
    <property type="entry name" value="RelB"/>
    <property type="match status" value="1"/>
</dbReference>
<name>A0A7X2NSB5_9FIRM</name>
<dbReference type="GO" id="GO:0006355">
    <property type="term" value="P:regulation of DNA-templated transcription"/>
    <property type="evidence" value="ECO:0007669"/>
    <property type="project" value="InterPro"/>
</dbReference>
<comment type="caution">
    <text evidence="3">The sequence shown here is derived from an EMBL/GenBank/DDBJ whole genome shotgun (WGS) entry which is preliminary data.</text>
</comment>
<dbReference type="PANTHER" id="PTHR38781">
    <property type="entry name" value="ANTITOXIN DINJ-RELATED"/>
    <property type="match status" value="1"/>
</dbReference>
<dbReference type="GO" id="GO:0006351">
    <property type="term" value="P:DNA-templated transcription"/>
    <property type="evidence" value="ECO:0007669"/>
    <property type="project" value="TreeGrafter"/>
</dbReference>
<dbReference type="EMBL" id="VUMN01000008">
    <property type="protein sequence ID" value="MSS58208.1"/>
    <property type="molecule type" value="Genomic_DNA"/>
</dbReference>
<keyword evidence="4" id="KW-1185">Reference proteome</keyword>
<proteinExistence type="inferred from homology"/>
<comment type="similarity">
    <text evidence="1">Belongs to the RelB/DinJ antitoxin family.</text>
</comment>
<dbReference type="Gene3D" id="1.10.1220.10">
    <property type="entry name" value="Met repressor-like"/>
    <property type="match status" value="1"/>
</dbReference>
<dbReference type="Proteomes" id="UP000461880">
    <property type="component" value="Unassembled WGS sequence"/>
</dbReference>
<keyword evidence="2" id="KW-1277">Toxin-antitoxin system</keyword>
<accession>A0A7X2NSB5</accession>
<dbReference type="InterPro" id="IPR013321">
    <property type="entry name" value="Arc_rbn_hlx_hlx"/>
</dbReference>
<dbReference type="RefSeq" id="WP_154503871.1">
    <property type="nucleotide sequence ID" value="NZ_VUMN01000008.1"/>
</dbReference>
<sequence length="95" mass="10770">MAKVSTNISLDENLKKASQALYSDLGMDLSTAVTIFLKQSLRVQGIPFPVTRENPNAETMAAMNEYYEMKAHPEKYKRYSSFRDAMKDALEDKDA</sequence>
<dbReference type="NCBIfam" id="TIGR02384">
    <property type="entry name" value="RelB_DinJ"/>
    <property type="match status" value="1"/>
</dbReference>
<dbReference type="PANTHER" id="PTHR38781:SF1">
    <property type="entry name" value="ANTITOXIN DINJ-RELATED"/>
    <property type="match status" value="1"/>
</dbReference>
<organism evidence="3 4">
    <name type="scientific">Stecheria intestinalis</name>
    <dbReference type="NCBI Taxonomy" id="2606630"/>
    <lineage>
        <taxon>Bacteria</taxon>
        <taxon>Bacillati</taxon>
        <taxon>Bacillota</taxon>
        <taxon>Erysipelotrichia</taxon>
        <taxon>Erysipelotrichales</taxon>
        <taxon>Erysipelotrichaceae</taxon>
        <taxon>Stecheria</taxon>
    </lineage>
</organism>
<protein>
    <submittedName>
        <fullName evidence="3">Type II toxin-antitoxin system RelB/DinJ family antitoxin</fullName>
    </submittedName>
</protein>
<gene>
    <name evidence="3" type="ORF">FYJ51_04740</name>
</gene>
<evidence type="ECO:0000256" key="1">
    <source>
        <dbReference type="ARBA" id="ARBA00010562"/>
    </source>
</evidence>
<evidence type="ECO:0000313" key="4">
    <source>
        <dbReference type="Proteomes" id="UP000461880"/>
    </source>
</evidence>